<gene>
    <name evidence="1" type="ORF">GGR17_001512</name>
</gene>
<dbReference type="InterPro" id="IPR021308">
    <property type="entry name" value="GfcB"/>
</dbReference>
<comment type="caution">
    <text evidence="1">The sequence shown here is derived from an EMBL/GenBank/DDBJ whole genome shotgun (WGS) entry which is preliminary data.</text>
</comment>
<dbReference type="InterPro" id="IPR023373">
    <property type="entry name" value="YmcC_sf"/>
</dbReference>
<dbReference type="Proteomes" id="UP000585681">
    <property type="component" value="Unassembled WGS sequence"/>
</dbReference>
<evidence type="ECO:0008006" key="3">
    <source>
        <dbReference type="Google" id="ProtNLM"/>
    </source>
</evidence>
<dbReference type="Gene3D" id="2.40.360.10">
    <property type="entry name" value="YmcC-like"/>
    <property type="match status" value="1"/>
</dbReference>
<evidence type="ECO:0000313" key="1">
    <source>
        <dbReference type="EMBL" id="MBB4021721.1"/>
    </source>
</evidence>
<proteinExistence type="predicted"/>
<evidence type="ECO:0000313" key="2">
    <source>
        <dbReference type="Proteomes" id="UP000585681"/>
    </source>
</evidence>
<dbReference type="Pfam" id="PF11102">
    <property type="entry name" value="YjbF"/>
    <property type="match status" value="1"/>
</dbReference>
<protein>
    <recommendedName>
        <fullName evidence="3">Lipoprotein</fullName>
    </recommendedName>
</protein>
<dbReference type="PROSITE" id="PS51257">
    <property type="entry name" value="PROKAR_LIPOPROTEIN"/>
    <property type="match status" value="1"/>
</dbReference>
<dbReference type="EMBL" id="JACIEQ010000001">
    <property type="protein sequence ID" value="MBB4021721.1"/>
    <property type="molecule type" value="Genomic_DNA"/>
</dbReference>
<dbReference type="SUPFAM" id="SSF159270">
    <property type="entry name" value="YmcC-like"/>
    <property type="match status" value="1"/>
</dbReference>
<name>A0A840C6Z6_9RHOB</name>
<keyword evidence="2" id="KW-1185">Reference proteome</keyword>
<sequence length="220" mass="24142">MRHRWFVIPLALGLAGLAGCSSDGNRREHPVLLALDALKQRVDEHGAAPPPALTRDMIEPIQVPLYLARLESRGAQALLFPIGENGADVTWVTADQITVIIRDGVLRATRGLGEDLMSASTPDSAEIAAAAGVTQREYYHIGPDEQTIRRKYTCDLSDLGAEDIVLLGHHYNARHISESCHGAGQSFVNDYWFDAGGQMRKSVQWVSETVGFLELQKLKD</sequence>
<dbReference type="AlphaFoldDB" id="A0A840C6Z6"/>
<dbReference type="RefSeq" id="WP_054540194.1">
    <property type="nucleotide sequence ID" value="NZ_JACIEQ010000001.1"/>
</dbReference>
<organism evidence="1 2">
    <name type="scientific">Actibacterium naphthalenivorans</name>
    <dbReference type="NCBI Taxonomy" id="1614693"/>
    <lineage>
        <taxon>Bacteria</taxon>
        <taxon>Pseudomonadati</taxon>
        <taxon>Pseudomonadota</taxon>
        <taxon>Alphaproteobacteria</taxon>
        <taxon>Rhodobacterales</taxon>
        <taxon>Roseobacteraceae</taxon>
        <taxon>Actibacterium</taxon>
    </lineage>
</organism>
<accession>A0A840C6Z6</accession>
<reference evidence="1" key="1">
    <citation type="submission" date="2020-08" db="EMBL/GenBank/DDBJ databases">
        <title>Genomic Encyclopedia of Type Strains, Phase IV (KMG-IV): sequencing the most valuable type-strain genomes for metagenomic binning, comparative biology and taxonomic classification.</title>
        <authorList>
            <person name="Goeker M."/>
        </authorList>
    </citation>
    <scope>NUCLEOTIDE SEQUENCE [LARGE SCALE GENOMIC DNA]</scope>
    <source>
        <strain evidence="1">DSM 105040</strain>
    </source>
</reference>